<proteinExistence type="predicted"/>
<name>A0ABY7TNF7_9SPHN</name>
<evidence type="ECO:0000256" key="2">
    <source>
        <dbReference type="ARBA" id="ARBA00023125"/>
    </source>
</evidence>
<keyword evidence="1" id="KW-0805">Transcription regulation</keyword>
<keyword evidence="2 4" id="KW-0238">DNA-binding</keyword>
<feature type="DNA-binding region" description="H-T-H motif" evidence="4">
    <location>
        <begin position="31"/>
        <end position="50"/>
    </location>
</feature>
<dbReference type="InterPro" id="IPR009057">
    <property type="entry name" value="Homeodomain-like_sf"/>
</dbReference>
<gene>
    <name evidence="6" type="ORF">PQ455_02930</name>
</gene>
<dbReference type="SUPFAM" id="SSF46689">
    <property type="entry name" value="Homeodomain-like"/>
    <property type="match status" value="1"/>
</dbReference>
<dbReference type="Pfam" id="PF00440">
    <property type="entry name" value="TetR_N"/>
    <property type="match status" value="1"/>
</dbReference>
<evidence type="ECO:0000256" key="4">
    <source>
        <dbReference type="PROSITE-ProRule" id="PRU00335"/>
    </source>
</evidence>
<dbReference type="Proteomes" id="UP001220395">
    <property type="component" value="Chromosome"/>
</dbReference>
<dbReference type="InterPro" id="IPR050109">
    <property type="entry name" value="HTH-type_TetR-like_transc_reg"/>
</dbReference>
<evidence type="ECO:0000313" key="7">
    <source>
        <dbReference type="Proteomes" id="UP001220395"/>
    </source>
</evidence>
<reference evidence="6 7" key="1">
    <citation type="submission" date="2023-02" db="EMBL/GenBank/DDBJ databases">
        <title>Genome sequence of Sphingomonas naphthae.</title>
        <authorList>
            <person name="Kim S."/>
            <person name="Heo J."/>
            <person name="Kwon S.-W."/>
        </authorList>
    </citation>
    <scope>NUCLEOTIDE SEQUENCE [LARGE SCALE GENOMIC DNA]</scope>
    <source>
        <strain evidence="6 7">KACC 18716</strain>
    </source>
</reference>
<dbReference type="PANTHER" id="PTHR30055:SF234">
    <property type="entry name" value="HTH-TYPE TRANSCRIPTIONAL REGULATOR BETI"/>
    <property type="match status" value="1"/>
</dbReference>
<dbReference type="PROSITE" id="PS50977">
    <property type="entry name" value="HTH_TETR_2"/>
    <property type="match status" value="1"/>
</dbReference>
<sequence length="195" mass="21158">MGAMQHELPARARIVAAARHLFSTLGFHQTAMSELNAEANVSVGQIYRHFKGKADIILAIVQEDVDQRIAQMAQLRDQIDSGAITIEAGMTALCQLALDEENEALSFEILAEGHRNPDVRSTIGTLCLRYRRMLRDIAGAAHPGLSDAGLDASEELLLACMFGLGHRSLSEPRLSPGETARQTGRMLLGALRALT</sequence>
<evidence type="ECO:0000259" key="5">
    <source>
        <dbReference type="PROSITE" id="PS50977"/>
    </source>
</evidence>
<keyword evidence="7" id="KW-1185">Reference proteome</keyword>
<dbReference type="SUPFAM" id="SSF48498">
    <property type="entry name" value="Tetracyclin repressor-like, C-terminal domain"/>
    <property type="match status" value="1"/>
</dbReference>
<evidence type="ECO:0000313" key="6">
    <source>
        <dbReference type="EMBL" id="WCT74202.1"/>
    </source>
</evidence>
<dbReference type="EMBL" id="CP117411">
    <property type="protein sequence ID" value="WCT74202.1"/>
    <property type="molecule type" value="Genomic_DNA"/>
</dbReference>
<keyword evidence="3" id="KW-0804">Transcription</keyword>
<dbReference type="PANTHER" id="PTHR30055">
    <property type="entry name" value="HTH-TYPE TRANSCRIPTIONAL REGULATOR RUTR"/>
    <property type="match status" value="1"/>
</dbReference>
<dbReference type="RefSeq" id="WP_273689053.1">
    <property type="nucleotide sequence ID" value="NZ_CP117411.1"/>
</dbReference>
<organism evidence="6 7">
    <name type="scientific">Sphingomonas naphthae</name>
    <dbReference type="NCBI Taxonomy" id="1813468"/>
    <lineage>
        <taxon>Bacteria</taxon>
        <taxon>Pseudomonadati</taxon>
        <taxon>Pseudomonadota</taxon>
        <taxon>Alphaproteobacteria</taxon>
        <taxon>Sphingomonadales</taxon>
        <taxon>Sphingomonadaceae</taxon>
        <taxon>Sphingomonas</taxon>
    </lineage>
</organism>
<dbReference type="PRINTS" id="PR00455">
    <property type="entry name" value="HTHTETR"/>
</dbReference>
<dbReference type="InterPro" id="IPR001647">
    <property type="entry name" value="HTH_TetR"/>
</dbReference>
<evidence type="ECO:0000256" key="3">
    <source>
        <dbReference type="ARBA" id="ARBA00023163"/>
    </source>
</evidence>
<dbReference type="InterPro" id="IPR036271">
    <property type="entry name" value="Tet_transcr_reg_TetR-rel_C_sf"/>
</dbReference>
<protein>
    <submittedName>
        <fullName evidence="6">TetR/AcrR family transcriptional regulator</fullName>
    </submittedName>
</protein>
<evidence type="ECO:0000256" key="1">
    <source>
        <dbReference type="ARBA" id="ARBA00023015"/>
    </source>
</evidence>
<feature type="domain" description="HTH tetR-type" evidence="5">
    <location>
        <begin position="8"/>
        <end position="68"/>
    </location>
</feature>
<accession>A0ABY7TNF7</accession>
<dbReference type="Gene3D" id="1.10.357.10">
    <property type="entry name" value="Tetracycline Repressor, domain 2"/>
    <property type="match status" value="1"/>
</dbReference>